<evidence type="ECO:0000313" key="2">
    <source>
        <dbReference type="Proteomes" id="UP000039865"/>
    </source>
</evidence>
<organism evidence="1 2">
    <name type="scientific">Stylonychia lemnae</name>
    <name type="common">Ciliate</name>
    <dbReference type="NCBI Taxonomy" id="5949"/>
    <lineage>
        <taxon>Eukaryota</taxon>
        <taxon>Sar</taxon>
        <taxon>Alveolata</taxon>
        <taxon>Ciliophora</taxon>
        <taxon>Intramacronucleata</taxon>
        <taxon>Spirotrichea</taxon>
        <taxon>Stichotrichia</taxon>
        <taxon>Sporadotrichida</taxon>
        <taxon>Oxytrichidae</taxon>
        <taxon>Stylonychinae</taxon>
        <taxon>Stylonychia</taxon>
    </lineage>
</organism>
<sequence>MDLYQVQQLSERLQSIFRGARSPRNETQNAKSLLSNNYLTEGLTSNLSPRESMQFKDKRRIIQKSPDLKQRSLMYMQNISWWTRIEEHFISSEQRDYYCLDLFERFLTYMRISLSKKEQRKIDLKHPIKCLVCIARKSNNKEQLYRQLYGNLNKANPEILKFMMCTIDQNLFKNYMDLDNDMMNIYEFYYFNMNQGTNKEFYRRFYNSILVTTNILFQRLPEIMLEYIKYEKELGSNILLRNLYLIICIIMIKMKQNRRLINNFEKSSILGNLFIFFSNDHHFLKEELPRPWQVQLKYQNLNEEGTLLFCKSSNMPYWLDTVYAACA</sequence>
<dbReference type="EMBL" id="CCKQ01000003">
    <property type="protein sequence ID" value="CDW71063.1"/>
    <property type="molecule type" value="Genomic_DNA"/>
</dbReference>
<dbReference type="Proteomes" id="UP000039865">
    <property type="component" value="Unassembled WGS sequence"/>
</dbReference>
<gene>
    <name evidence="1" type="primary">Contig16129.g17184</name>
    <name evidence="1" type="ORF">STYLEM_2</name>
</gene>
<keyword evidence="2" id="KW-1185">Reference proteome</keyword>
<evidence type="ECO:0000313" key="1">
    <source>
        <dbReference type="EMBL" id="CDW71063.1"/>
    </source>
</evidence>
<dbReference type="InParanoid" id="A0A077ZM50"/>
<reference evidence="1 2" key="1">
    <citation type="submission" date="2014-06" db="EMBL/GenBank/DDBJ databases">
        <authorList>
            <person name="Swart Estienne"/>
        </authorList>
    </citation>
    <scope>NUCLEOTIDE SEQUENCE [LARGE SCALE GENOMIC DNA]</scope>
    <source>
        <strain evidence="1 2">130c</strain>
    </source>
</reference>
<accession>A0A077ZM50</accession>
<name>A0A077ZM50_STYLE</name>
<dbReference type="AlphaFoldDB" id="A0A077ZM50"/>
<protein>
    <submittedName>
        <fullName evidence="1">Uncharacterized protein</fullName>
    </submittedName>
</protein>
<proteinExistence type="predicted"/>